<dbReference type="GO" id="GO:0005886">
    <property type="term" value="C:plasma membrane"/>
    <property type="evidence" value="ECO:0007669"/>
    <property type="project" value="UniProtKB-SubCell"/>
</dbReference>
<keyword evidence="8" id="KW-0732">Signal</keyword>
<protein>
    <recommendedName>
        <fullName evidence="13">Methyl-accepting chemotaxis protein</fullName>
    </recommendedName>
</protein>
<feature type="transmembrane region" description="Helical" evidence="7">
    <location>
        <begin position="185"/>
        <end position="205"/>
    </location>
</feature>
<dbReference type="GO" id="GO:0004888">
    <property type="term" value="F:transmembrane signaling receptor activity"/>
    <property type="evidence" value="ECO:0007669"/>
    <property type="project" value="InterPro"/>
</dbReference>
<dbReference type="PROSITE" id="PS50111">
    <property type="entry name" value="CHEMOTAXIS_TRANSDUC_2"/>
    <property type="match status" value="1"/>
</dbReference>
<keyword evidence="2" id="KW-1003">Cell membrane</keyword>
<evidence type="ECO:0000259" key="10">
    <source>
        <dbReference type="PROSITE" id="PS50885"/>
    </source>
</evidence>
<evidence type="ECO:0000259" key="9">
    <source>
        <dbReference type="PROSITE" id="PS50111"/>
    </source>
</evidence>
<evidence type="ECO:0000256" key="6">
    <source>
        <dbReference type="PROSITE-ProRule" id="PRU00284"/>
    </source>
</evidence>
<accession>A0A2A6E0X6</accession>
<evidence type="ECO:0000313" key="11">
    <source>
        <dbReference type="EMBL" id="PDO10664.1"/>
    </source>
</evidence>
<dbReference type="Pfam" id="PF00672">
    <property type="entry name" value="HAMP"/>
    <property type="match status" value="1"/>
</dbReference>
<evidence type="ECO:0000313" key="12">
    <source>
        <dbReference type="Proteomes" id="UP000243688"/>
    </source>
</evidence>
<dbReference type="PRINTS" id="PR00260">
    <property type="entry name" value="CHEMTRNSDUCR"/>
</dbReference>
<keyword evidence="7" id="KW-1133">Transmembrane helix</keyword>
<dbReference type="InterPro" id="IPR004089">
    <property type="entry name" value="MCPsignal_dom"/>
</dbReference>
<evidence type="ECO:0000256" key="8">
    <source>
        <dbReference type="SAM" id="SignalP"/>
    </source>
</evidence>
<dbReference type="InterPro" id="IPR004090">
    <property type="entry name" value="Chemotax_Me-accpt_rcpt"/>
</dbReference>
<dbReference type="EMBL" id="MOXJ01000011">
    <property type="protein sequence ID" value="PDO10664.1"/>
    <property type="molecule type" value="Genomic_DNA"/>
</dbReference>
<evidence type="ECO:0000256" key="3">
    <source>
        <dbReference type="ARBA" id="ARBA00022500"/>
    </source>
</evidence>
<dbReference type="Gene3D" id="6.10.340.10">
    <property type="match status" value="1"/>
</dbReference>
<sequence length="567" mass="62556">MSIRARLSVLLAGMSLSLILTAASAVVSLNDLNARMNEVYDRKLAAMELSQQLKTAMADLNQYLIVSSRQMKAGLTYFQDEIRQRKERVHTILGQIDAMASADPQTAEFVAQMKDGWQKFLSSSEELEDAIVSTDFNRFIARYQTALREINQVLVNADMLYKMKSEEVSASRNYIRQAKNRAVRASALVFLVAWAAIGAYGFLTYRNISRRLRKLVRVNAQIATGDLRVPPMKEGRDEIGTLAQSANRIVRNLTAMIADTQQSVLRMTASVEQVGRSIAEASTAARTIAGNVRDIAVGTAEQAKALEQSLEAVTRLEASVTNISEIVADLQKNTESLNETVNLGASELSATAAHIDTAVDAQRAVVEAFDRLGRELGQIKQFSERISRIAKNTNILAINASIEAARAGAHGREFAVLAAEIRQLSMETTQTAKDVTDLVVQNEQKIAEVRQHLSQTADSSHRSRQAFLSACDIFREISRLFRETNEKLSDVFGRIDDILRQSRSISGRLSEISSVSEQISAAMQEIDASVDRQAQHFREIAEAADVQTAQADLVRRCVAQFAVGDNI</sequence>
<keyword evidence="7" id="KW-0812">Transmembrane</keyword>
<dbReference type="SMART" id="SM00304">
    <property type="entry name" value="HAMP"/>
    <property type="match status" value="1"/>
</dbReference>
<evidence type="ECO:0000256" key="1">
    <source>
        <dbReference type="ARBA" id="ARBA00004236"/>
    </source>
</evidence>
<proteinExistence type="inferred from homology"/>
<keyword evidence="4 7" id="KW-0472">Membrane</keyword>
<comment type="subcellular location">
    <subcellularLocation>
        <location evidence="1">Cell membrane</location>
    </subcellularLocation>
</comment>
<dbReference type="CDD" id="cd06225">
    <property type="entry name" value="HAMP"/>
    <property type="match status" value="1"/>
</dbReference>
<evidence type="ECO:0000256" key="5">
    <source>
        <dbReference type="ARBA" id="ARBA00029447"/>
    </source>
</evidence>
<dbReference type="InterPro" id="IPR003660">
    <property type="entry name" value="HAMP_dom"/>
</dbReference>
<dbReference type="Pfam" id="PF00015">
    <property type="entry name" value="MCPsignal"/>
    <property type="match status" value="1"/>
</dbReference>
<gene>
    <name evidence="11" type="ORF">BLM47_06110</name>
</gene>
<dbReference type="SMART" id="SM00283">
    <property type="entry name" value="MA"/>
    <property type="match status" value="1"/>
</dbReference>
<evidence type="ECO:0000256" key="4">
    <source>
        <dbReference type="ARBA" id="ARBA00023136"/>
    </source>
</evidence>
<dbReference type="GO" id="GO:0006935">
    <property type="term" value="P:chemotaxis"/>
    <property type="evidence" value="ECO:0007669"/>
    <property type="project" value="UniProtKB-KW"/>
</dbReference>
<dbReference type="AlphaFoldDB" id="A0A2A6E0X6"/>
<dbReference type="PROSITE" id="PS50885">
    <property type="entry name" value="HAMP"/>
    <property type="match status" value="1"/>
</dbReference>
<comment type="caution">
    <text evidence="11">The sequence shown here is derived from an EMBL/GenBank/DDBJ whole genome shotgun (WGS) entry which is preliminary data.</text>
</comment>
<organism evidence="11 12">
    <name type="scientific">Candidatus Reconcilbacillus cellulovorans</name>
    <dbReference type="NCBI Taxonomy" id="1906605"/>
    <lineage>
        <taxon>Bacteria</taxon>
        <taxon>Bacillati</taxon>
        <taxon>Bacillota</taxon>
        <taxon>Bacilli</taxon>
        <taxon>Bacillales</taxon>
        <taxon>Paenibacillaceae</taxon>
        <taxon>Candidatus Reconcilbacillus</taxon>
    </lineage>
</organism>
<evidence type="ECO:0008006" key="13">
    <source>
        <dbReference type="Google" id="ProtNLM"/>
    </source>
</evidence>
<dbReference type="PANTHER" id="PTHR43531">
    <property type="entry name" value="PROTEIN ICFG"/>
    <property type="match status" value="1"/>
</dbReference>
<keyword evidence="3" id="KW-0145">Chemotaxis</keyword>
<comment type="similarity">
    <text evidence="5">Belongs to the methyl-accepting chemotaxis (MCP) protein family.</text>
</comment>
<dbReference type="PANTHER" id="PTHR43531:SF11">
    <property type="entry name" value="METHYL-ACCEPTING CHEMOTAXIS PROTEIN 3"/>
    <property type="match status" value="1"/>
</dbReference>
<feature type="chain" id="PRO_5039341377" description="Methyl-accepting chemotaxis protein" evidence="8">
    <location>
        <begin position="23"/>
        <end position="567"/>
    </location>
</feature>
<keyword evidence="6" id="KW-0807">Transducer</keyword>
<dbReference type="Gene3D" id="1.10.287.950">
    <property type="entry name" value="Methyl-accepting chemotaxis protein"/>
    <property type="match status" value="1"/>
</dbReference>
<dbReference type="SUPFAM" id="SSF58104">
    <property type="entry name" value="Methyl-accepting chemotaxis protein (MCP) signaling domain"/>
    <property type="match status" value="1"/>
</dbReference>
<feature type="signal peptide" evidence="8">
    <location>
        <begin position="1"/>
        <end position="22"/>
    </location>
</feature>
<dbReference type="Proteomes" id="UP000243688">
    <property type="component" value="Unassembled WGS sequence"/>
</dbReference>
<name>A0A2A6E0X6_9BACL</name>
<evidence type="ECO:0000256" key="7">
    <source>
        <dbReference type="SAM" id="Phobius"/>
    </source>
</evidence>
<feature type="domain" description="Methyl-accepting transducer" evidence="9">
    <location>
        <begin position="277"/>
        <end position="527"/>
    </location>
</feature>
<reference evidence="11 12" key="1">
    <citation type="submission" date="2016-12" db="EMBL/GenBank/DDBJ databases">
        <title>Candidatus Reconcilibacillus cellulovorans genome.</title>
        <authorList>
            <person name="Kolinko S."/>
            <person name="Wu Y.-W."/>
            <person name="Tachea F."/>
            <person name="Denzel E."/>
            <person name="Hiras J."/>
            <person name="Baecker N."/>
            <person name="Chan L.J."/>
            <person name="Eichorst S.A."/>
            <person name="Frey D."/>
            <person name="Adams P.D."/>
            <person name="Pray T."/>
            <person name="Tanjore D."/>
            <person name="Petzold C.J."/>
            <person name="Gladden J.M."/>
            <person name="Simmons B.A."/>
            <person name="Singer S.W."/>
        </authorList>
    </citation>
    <scope>NUCLEOTIDE SEQUENCE [LARGE SCALE GENOMIC DNA]</scope>
    <source>
        <strain evidence="11">JTherm</strain>
    </source>
</reference>
<evidence type="ECO:0000256" key="2">
    <source>
        <dbReference type="ARBA" id="ARBA00022475"/>
    </source>
</evidence>
<feature type="domain" description="HAMP" evidence="10">
    <location>
        <begin position="206"/>
        <end position="258"/>
    </location>
</feature>
<dbReference type="InterPro" id="IPR051310">
    <property type="entry name" value="MCP_chemotaxis"/>
</dbReference>
<dbReference type="GO" id="GO:0007165">
    <property type="term" value="P:signal transduction"/>
    <property type="evidence" value="ECO:0007669"/>
    <property type="project" value="UniProtKB-KW"/>
</dbReference>